<keyword evidence="1" id="KW-0472">Membrane</keyword>
<evidence type="ECO:0000313" key="2">
    <source>
        <dbReference type="EMBL" id="GAA0456889.1"/>
    </source>
</evidence>
<keyword evidence="1" id="KW-1133">Transmembrane helix</keyword>
<protein>
    <recommendedName>
        <fullName evidence="6">Lycopene cyclase domain-containing protein</fullName>
    </recommendedName>
</protein>
<feature type="transmembrane region" description="Helical" evidence="1">
    <location>
        <begin position="6"/>
        <end position="27"/>
    </location>
</feature>
<evidence type="ECO:0000313" key="5">
    <source>
        <dbReference type="Proteomes" id="UP001500962"/>
    </source>
</evidence>
<proteinExistence type="predicted"/>
<dbReference type="Proteomes" id="UP000830542">
    <property type="component" value="Chromosome"/>
</dbReference>
<sequence length="103" mass="11643">MAALIDAMRVFSALNVLLLLGLGYVWGRNFLQFRSKHTLGLLVFAVLLLAENALAIYFFVFHNTLTLWVTNPELVPPIAQEAMLALRLFEFGGVAFLTWVTWD</sequence>
<dbReference type="RefSeq" id="WP_244700737.1">
    <property type="nucleotide sequence ID" value="NZ_BAAADN010000019.1"/>
</dbReference>
<dbReference type="EMBL" id="CP095005">
    <property type="protein sequence ID" value="UOO94584.1"/>
    <property type="molecule type" value="Genomic_DNA"/>
</dbReference>
<evidence type="ECO:0008006" key="6">
    <source>
        <dbReference type="Google" id="ProtNLM"/>
    </source>
</evidence>
<dbReference type="AlphaFoldDB" id="A0AAV3SFI6"/>
<reference evidence="2" key="3">
    <citation type="submission" date="2023-12" db="EMBL/GenBank/DDBJ databases">
        <authorList>
            <person name="Sun Q."/>
            <person name="Inoue M."/>
        </authorList>
    </citation>
    <scope>NUCLEOTIDE SEQUENCE</scope>
    <source>
        <strain evidence="2">JCM 12289</strain>
    </source>
</reference>
<keyword evidence="1" id="KW-0812">Transmembrane</keyword>
<evidence type="ECO:0000313" key="3">
    <source>
        <dbReference type="EMBL" id="UOO94584.1"/>
    </source>
</evidence>
<dbReference type="Proteomes" id="UP001500962">
    <property type="component" value="Unassembled WGS sequence"/>
</dbReference>
<feature type="transmembrane region" description="Helical" evidence="1">
    <location>
        <begin position="39"/>
        <end position="62"/>
    </location>
</feature>
<dbReference type="GeneID" id="71762478"/>
<evidence type="ECO:0000313" key="4">
    <source>
        <dbReference type="Proteomes" id="UP000830542"/>
    </source>
</evidence>
<evidence type="ECO:0000256" key="1">
    <source>
        <dbReference type="SAM" id="Phobius"/>
    </source>
</evidence>
<dbReference type="KEGG" id="hdo:MUK72_11480"/>
<dbReference type="InterPro" id="IPR058349">
    <property type="entry name" value="DUF8036"/>
</dbReference>
<keyword evidence="4" id="KW-1185">Reference proteome</keyword>
<reference evidence="3" key="2">
    <citation type="submission" date="2022-04" db="EMBL/GenBank/DDBJ databases">
        <title>Sequencing and genomic assembly of Halococcus dombrowskii.</title>
        <authorList>
            <person name="Lim S.W."/>
            <person name="MacLea K.S."/>
        </authorList>
    </citation>
    <scope>NUCLEOTIDE SEQUENCE</scope>
    <source>
        <strain evidence="3">H4</strain>
    </source>
</reference>
<dbReference type="EMBL" id="BAAADN010000019">
    <property type="protein sequence ID" value="GAA0456889.1"/>
    <property type="molecule type" value="Genomic_DNA"/>
</dbReference>
<gene>
    <name evidence="2" type="ORF">GCM10008985_11160</name>
    <name evidence="3" type="ORF">MUK72_11480</name>
</gene>
<reference evidence="2" key="1">
    <citation type="journal article" date="2014" name="Int. J. Syst. Evol. Microbiol.">
        <title>Complete genome sequence of Corynebacterium casei LMG S-19264T (=DSM 44701T), isolated from a smear-ripened cheese.</title>
        <authorList>
            <consortium name="US DOE Joint Genome Institute (JGI-PGF)"/>
            <person name="Walter F."/>
            <person name="Albersmeier A."/>
            <person name="Kalinowski J."/>
            <person name="Ruckert C."/>
        </authorList>
    </citation>
    <scope>NUCLEOTIDE SEQUENCE</scope>
    <source>
        <strain evidence="2">JCM 12289</strain>
    </source>
</reference>
<accession>A0AAV3SFI6</accession>
<organism evidence="2 5">
    <name type="scientific">Halococcus dombrowskii</name>
    <dbReference type="NCBI Taxonomy" id="179637"/>
    <lineage>
        <taxon>Archaea</taxon>
        <taxon>Methanobacteriati</taxon>
        <taxon>Methanobacteriota</taxon>
        <taxon>Stenosarchaea group</taxon>
        <taxon>Halobacteria</taxon>
        <taxon>Halobacteriales</taxon>
        <taxon>Halococcaceae</taxon>
        <taxon>Halococcus</taxon>
    </lineage>
</organism>
<dbReference type="Pfam" id="PF26119">
    <property type="entry name" value="DUF8036"/>
    <property type="match status" value="1"/>
</dbReference>
<name>A0AAV3SFI6_HALDO</name>